<dbReference type="Gene3D" id="3.40.30.10">
    <property type="entry name" value="Glutaredoxin"/>
    <property type="match status" value="1"/>
</dbReference>
<dbReference type="Pfam" id="PF03960">
    <property type="entry name" value="ArsC"/>
    <property type="match status" value="1"/>
</dbReference>
<dbReference type="InterPro" id="IPR036249">
    <property type="entry name" value="Thioredoxin-like_sf"/>
</dbReference>
<dbReference type="InterPro" id="IPR006504">
    <property type="entry name" value="Tscrpt_reg_Spx/MgsR"/>
</dbReference>
<evidence type="ECO:0000256" key="2">
    <source>
        <dbReference type="PROSITE-ProRule" id="PRU01282"/>
    </source>
</evidence>
<dbReference type="InterPro" id="IPR006660">
    <property type="entry name" value="Arsenate_reductase-like"/>
</dbReference>
<name>A0A060US57_9PROT</name>
<sequence>MTIQIYGIRHCDTMKKAFAWLNSQGLEYRFHDYQKAGVPMAELRHWLERWDWEVLINRKGTTWRRLPEHERAIVVDAESALRLMETHPSLIRRPILTDGDQGLLGFDVAAWAQAFPIRHGAG</sequence>
<reference evidence="3" key="2">
    <citation type="submission" date="2014-07" db="EMBL/GenBank/DDBJ databases">
        <title>Initial genome analysis of the psychrotolerant acidophile Acidithiobacillus ferrivorans CF27: insights into iron and sulfur oxidation pathways and into biofilm formation.</title>
        <authorList>
            <person name="Talla E."/>
            <person name="Hedrich S."/>
            <person name="Mangenot S."/>
            <person name="Ji B."/>
            <person name="Johnson D.B."/>
            <person name="Barbe V."/>
            <person name="Bonnefoy V."/>
        </authorList>
    </citation>
    <scope>NUCLEOTIDE SEQUENCE [LARGE SCALE GENOMIC DNA]</scope>
    <source>
        <strain evidence="3">CF27</strain>
    </source>
</reference>
<dbReference type="RefSeq" id="WP_035191764.1">
    <property type="nucleotide sequence ID" value="NZ_CCCS020000023.1"/>
</dbReference>
<dbReference type="PROSITE" id="PS51353">
    <property type="entry name" value="ARSC"/>
    <property type="match status" value="1"/>
</dbReference>
<keyword evidence="5" id="KW-1185">Reference proteome</keyword>
<reference evidence="3" key="1">
    <citation type="submission" date="2014-03" db="EMBL/GenBank/DDBJ databases">
        <authorList>
            <person name="Genoscope - CEA"/>
        </authorList>
    </citation>
    <scope>NUCLEOTIDE SEQUENCE [LARGE SCALE GENOMIC DNA]</scope>
    <source>
        <strain evidence="3">CF27</strain>
    </source>
</reference>
<dbReference type="SUPFAM" id="SSF52833">
    <property type="entry name" value="Thioredoxin-like"/>
    <property type="match status" value="1"/>
</dbReference>
<proteinExistence type="inferred from homology"/>
<evidence type="ECO:0000313" key="4">
    <source>
        <dbReference type="EMBL" id="SMH66322.1"/>
    </source>
</evidence>
<reference evidence="4 5" key="3">
    <citation type="submission" date="2017-03" db="EMBL/GenBank/DDBJ databases">
        <authorList>
            <person name="Regsiter A."/>
            <person name="William W."/>
        </authorList>
    </citation>
    <scope>NUCLEOTIDE SEQUENCE [LARGE SCALE GENOMIC DNA]</scope>
    <source>
        <strain evidence="4">PRJEB5721</strain>
    </source>
</reference>
<gene>
    <name evidence="3" type="primary">yffB</name>
    <name evidence="3" type="ORF">AFERRI_30035</name>
    <name evidence="4" type="ORF">AFERRI_30052</name>
</gene>
<accession>A0A060US57</accession>
<dbReference type="Proteomes" id="UP000193925">
    <property type="component" value="Chromosome AFERRI"/>
</dbReference>
<dbReference type="AlphaFoldDB" id="A0A060US57"/>
<comment type="similarity">
    <text evidence="1 2">Belongs to the ArsC family.</text>
</comment>
<dbReference type="EMBL" id="CCCS020000023">
    <property type="protein sequence ID" value="CDQ09389.1"/>
    <property type="molecule type" value="Genomic_DNA"/>
</dbReference>
<evidence type="ECO:0000256" key="1">
    <source>
        <dbReference type="ARBA" id="ARBA00007198"/>
    </source>
</evidence>
<dbReference type="PANTHER" id="PTHR30041:SF8">
    <property type="entry name" value="PROTEIN YFFB"/>
    <property type="match status" value="1"/>
</dbReference>
<dbReference type="PANTHER" id="PTHR30041">
    <property type="entry name" value="ARSENATE REDUCTASE"/>
    <property type="match status" value="1"/>
</dbReference>
<dbReference type="EMBL" id="LT841305">
    <property type="protein sequence ID" value="SMH66322.1"/>
    <property type="molecule type" value="Genomic_DNA"/>
</dbReference>
<dbReference type="NCBIfam" id="TIGR01617">
    <property type="entry name" value="arsC_related"/>
    <property type="match status" value="1"/>
</dbReference>
<evidence type="ECO:0000313" key="3">
    <source>
        <dbReference type="EMBL" id="CDQ09389.1"/>
    </source>
</evidence>
<organism evidence="3">
    <name type="scientific">Acidithiobacillus ferrivorans</name>
    <dbReference type="NCBI Taxonomy" id="160808"/>
    <lineage>
        <taxon>Bacteria</taxon>
        <taxon>Pseudomonadati</taxon>
        <taxon>Pseudomonadota</taxon>
        <taxon>Acidithiobacillia</taxon>
        <taxon>Acidithiobacillales</taxon>
        <taxon>Acidithiobacillaceae</taxon>
        <taxon>Acidithiobacillus</taxon>
    </lineage>
</organism>
<evidence type="ECO:0000313" key="5">
    <source>
        <dbReference type="Proteomes" id="UP000193925"/>
    </source>
</evidence>
<protein>
    <submittedName>
        <fullName evidence="4">Arsenate reductase ArsC</fullName>
    </submittedName>
    <submittedName>
        <fullName evidence="3">Protein YffB</fullName>
    </submittedName>
</protein>